<dbReference type="EMBL" id="GL377304">
    <property type="protein sequence ID" value="EFI99742.1"/>
    <property type="molecule type" value="Genomic_DNA"/>
</dbReference>
<name>D8PXV7_SCHCM</name>
<proteinExistence type="predicted"/>
<gene>
    <name evidence="1" type="ORF">SCHCODRAFT_233705</name>
</gene>
<dbReference type="GeneID" id="9585994"/>
<organism evidence="2">
    <name type="scientific">Schizophyllum commune (strain H4-8 / FGSC 9210)</name>
    <name type="common">Split gill fungus</name>
    <dbReference type="NCBI Taxonomy" id="578458"/>
    <lineage>
        <taxon>Eukaryota</taxon>
        <taxon>Fungi</taxon>
        <taxon>Dikarya</taxon>
        <taxon>Basidiomycota</taxon>
        <taxon>Agaricomycotina</taxon>
        <taxon>Agaricomycetes</taxon>
        <taxon>Agaricomycetidae</taxon>
        <taxon>Agaricales</taxon>
        <taxon>Schizophyllaceae</taxon>
        <taxon>Schizophyllum</taxon>
    </lineage>
</organism>
<dbReference type="KEGG" id="scm:SCHCO_02493704"/>
<dbReference type="VEuPathDB" id="FungiDB:SCHCODRAFT_02493704"/>
<reference evidence="1 2" key="1">
    <citation type="journal article" date="2010" name="Nat. Biotechnol.">
        <title>Genome sequence of the model mushroom Schizophyllum commune.</title>
        <authorList>
            <person name="Ohm R.A."/>
            <person name="de Jong J.F."/>
            <person name="Lugones L.G."/>
            <person name="Aerts A."/>
            <person name="Kothe E."/>
            <person name="Stajich J.E."/>
            <person name="de Vries R.P."/>
            <person name="Record E."/>
            <person name="Levasseur A."/>
            <person name="Baker S.E."/>
            <person name="Bartholomew K.A."/>
            <person name="Coutinho P.M."/>
            <person name="Erdmann S."/>
            <person name="Fowler T.J."/>
            <person name="Gathman A.C."/>
            <person name="Lombard V."/>
            <person name="Henrissat B."/>
            <person name="Knabe N."/>
            <person name="Kuees U."/>
            <person name="Lilly W.W."/>
            <person name="Lindquist E."/>
            <person name="Lucas S."/>
            <person name="Magnuson J.K."/>
            <person name="Piumi F."/>
            <person name="Raudaskoski M."/>
            <person name="Salamov A."/>
            <person name="Schmutz J."/>
            <person name="Schwarze F.W.M.R."/>
            <person name="vanKuyk P.A."/>
            <person name="Horton J.S."/>
            <person name="Grigoriev I.V."/>
            <person name="Woesten H.A.B."/>
        </authorList>
    </citation>
    <scope>NUCLEOTIDE SEQUENCE [LARGE SCALE GENOMIC DNA]</scope>
    <source>
        <strain evidence="2">H4-8 / FGSC 9210</strain>
    </source>
</reference>
<dbReference type="RefSeq" id="XP_003034645.1">
    <property type="nucleotide sequence ID" value="XM_003034599.1"/>
</dbReference>
<protein>
    <submittedName>
        <fullName evidence="1">Uncharacterized protein</fullName>
    </submittedName>
</protein>
<dbReference type="InParanoid" id="D8PXV7"/>
<sequence>MTMCETSVRPIIPRLWLLSEQKCDDIIPVEWLDVPMKVGVEIKVSGRVAKRGEDCLVMTAKNDEDIFLFFSPDFCSTLSIRDTTGRVFVIGFTFTERAMYIMRHASSDTGKYISRVGVILVLTFRDSWRGSIQGSFASRIGRKM</sequence>
<evidence type="ECO:0000313" key="2">
    <source>
        <dbReference type="Proteomes" id="UP000007431"/>
    </source>
</evidence>
<keyword evidence="2" id="KW-1185">Reference proteome</keyword>
<dbReference type="AlphaFoldDB" id="D8PXV7"/>
<accession>D8PXV7</accession>
<dbReference type="HOGENOM" id="CLU_1797578_0_0_1"/>
<dbReference type="Proteomes" id="UP000007431">
    <property type="component" value="Unassembled WGS sequence"/>
</dbReference>
<dbReference type="OrthoDB" id="10319002at2759"/>
<evidence type="ECO:0000313" key="1">
    <source>
        <dbReference type="EMBL" id="EFI99742.1"/>
    </source>
</evidence>